<protein>
    <recommendedName>
        <fullName evidence="3">dTDP-4-dehydrorhamnose 3,5-epimerase</fullName>
    </recommendedName>
</protein>
<evidence type="ECO:0000313" key="1">
    <source>
        <dbReference type="EMBL" id="SFR48437.1"/>
    </source>
</evidence>
<dbReference type="InterPro" id="IPR011051">
    <property type="entry name" value="RmlC_Cupin_sf"/>
</dbReference>
<reference evidence="1 2" key="1">
    <citation type="submission" date="2016-10" db="EMBL/GenBank/DDBJ databases">
        <authorList>
            <person name="de Groot N.N."/>
        </authorList>
    </citation>
    <scope>NUCLEOTIDE SEQUENCE [LARGE SCALE GENOMIC DNA]</scope>
    <source>
        <strain evidence="1 2">DSM 21019</strain>
    </source>
</reference>
<name>A0A1I6H279_9FLAO</name>
<dbReference type="EMBL" id="FOYQ01000002">
    <property type="protein sequence ID" value="SFR48437.1"/>
    <property type="molecule type" value="Genomic_DNA"/>
</dbReference>
<dbReference type="Proteomes" id="UP000199534">
    <property type="component" value="Unassembled WGS sequence"/>
</dbReference>
<evidence type="ECO:0000313" key="2">
    <source>
        <dbReference type="Proteomes" id="UP000199534"/>
    </source>
</evidence>
<organism evidence="1 2">
    <name type="scientific">Robiginitalea myxolifaciens</name>
    <dbReference type="NCBI Taxonomy" id="400055"/>
    <lineage>
        <taxon>Bacteria</taxon>
        <taxon>Pseudomonadati</taxon>
        <taxon>Bacteroidota</taxon>
        <taxon>Flavobacteriia</taxon>
        <taxon>Flavobacteriales</taxon>
        <taxon>Flavobacteriaceae</taxon>
        <taxon>Robiginitalea</taxon>
    </lineage>
</organism>
<dbReference type="OrthoDB" id="826649at2"/>
<dbReference type="RefSeq" id="WP_092982540.1">
    <property type="nucleotide sequence ID" value="NZ_FOYQ01000002.1"/>
</dbReference>
<dbReference type="InterPro" id="IPR014710">
    <property type="entry name" value="RmlC-like_jellyroll"/>
</dbReference>
<sequence length="143" mass="16343">MPASRIQGAKFEDHRGEMVFCNDLDLSAVQRFYRIKPANTTLVRGWQGHRKESKWFHCVRGSFVLNTVRVENFESPDESIRPDVYNLQADSPEVVYVTGGMCTAIKAAAPDSELLVFSDCSVADSTADDYRFPLEKWEFRENE</sequence>
<keyword evidence="2" id="KW-1185">Reference proteome</keyword>
<dbReference type="SUPFAM" id="SSF51182">
    <property type="entry name" value="RmlC-like cupins"/>
    <property type="match status" value="1"/>
</dbReference>
<dbReference type="Gene3D" id="2.60.120.10">
    <property type="entry name" value="Jelly Rolls"/>
    <property type="match status" value="1"/>
</dbReference>
<dbReference type="STRING" id="400055.SAMN04490243_2095"/>
<dbReference type="AlphaFoldDB" id="A0A1I6H279"/>
<gene>
    <name evidence="1" type="ORF">SAMN04490243_2095</name>
</gene>
<evidence type="ECO:0008006" key="3">
    <source>
        <dbReference type="Google" id="ProtNLM"/>
    </source>
</evidence>
<proteinExistence type="predicted"/>
<accession>A0A1I6H279</accession>